<keyword evidence="1" id="KW-0805">Transcription regulation</keyword>
<feature type="domain" description="HTH araC/xylS-type" evidence="4">
    <location>
        <begin position="199"/>
        <end position="297"/>
    </location>
</feature>
<keyword evidence="2" id="KW-0238">DNA-binding</keyword>
<dbReference type="InterPro" id="IPR050204">
    <property type="entry name" value="AraC_XylS_family_regulators"/>
</dbReference>
<reference evidence="5 6" key="1">
    <citation type="submission" date="2016-10" db="EMBL/GenBank/DDBJ databases">
        <authorList>
            <person name="de Groot N.N."/>
        </authorList>
    </citation>
    <scope>NUCLEOTIDE SEQUENCE [LARGE SCALE GENOMIC DNA]</scope>
    <source>
        <strain evidence="5 6">GAS232</strain>
    </source>
</reference>
<name>A0A1G7L0A7_9BACT</name>
<dbReference type="GO" id="GO:0003700">
    <property type="term" value="F:DNA-binding transcription factor activity"/>
    <property type="evidence" value="ECO:0007669"/>
    <property type="project" value="InterPro"/>
</dbReference>
<keyword evidence="3" id="KW-0804">Transcription</keyword>
<dbReference type="PRINTS" id="PR00032">
    <property type="entry name" value="HTHARAC"/>
</dbReference>
<dbReference type="PROSITE" id="PS01124">
    <property type="entry name" value="HTH_ARAC_FAMILY_2"/>
    <property type="match status" value="1"/>
</dbReference>
<dbReference type="InterPro" id="IPR018060">
    <property type="entry name" value="HTH_AraC"/>
</dbReference>
<dbReference type="InterPro" id="IPR009057">
    <property type="entry name" value="Homeodomain-like_sf"/>
</dbReference>
<dbReference type="PROSITE" id="PS00041">
    <property type="entry name" value="HTH_ARAC_FAMILY_1"/>
    <property type="match status" value="1"/>
</dbReference>
<dbReference type="PANTHER" id="PTHR46796">
    <property type="entry name" value="HTH-TYPE TRANSCRIPTIONAL ACTIVATOR RHAS-RELATED"/>
    <property type="match status" value="1"/>
</dbReference>
<evidence type="ECO:0000313" key="6">
    <source>
        <dbReference type="Proteomes" id="UP000182427"/>
    </source>
</evidence>
<evidence type="ECO:0000313" key="5">
    <source>
        <dbReference type="EMBL" id="SDF42540.1"/>
    </source>
</evidence>
<dbReference type="Proteomes" id="UP000182427">
    <property type="component" value="Chromosome I"/>
</dbReference>
<sequence length="298" mass="33419">MAAPATERVIVVRNSREEPLLTGRPRLTSSDSPWKGIVLERHTVGSVEVPEHDHGSLCMHLQLRGDVEMEWWSEGRNAIEQPRAGSMILLPEGTRDRLRWEGTSERLIVSVTPAVMKKAAEEAGLNTSPHVAMQWHLHDEGLRALLAEMGREAEAGWPAGSLYGELLGMSLAQTLLRRHATSSVTLKDLRGGIPLVRLRRVLEWIEFHLHTDVRLEQLAAEAQLSPFHFARLFRESTGITPHQYVLERRMERAKTLLKLGKLTVAEVAQDAGFSSATNFVRAFRERIGVTPGDWSRAN</sequence>
<dbReference type="EMBL" id="LT629690">
    <property type="protein sequence ID" value="SDF42540.1"/>
    <property type="molecule type" value="Genomic_DNA"/>
</dbReference>
<dbReference type="GO" id="GO:0043565">
    <property type="term" value="F:sequence-specific DNA binding"/>
    <property type="evidence" value="ECO:0007669"/>
    <property type="project" value="InterPro"/>
</dbReference>
<dbReference type="SMART" id="SM00342">
    <property type="entry name" value="HTH_ARAC"/>
    <property type="match status" value="1"/>
</dbReference>
<organism evidence="5 6">
    <name type="scientific">Terriglobus roseus</name>
    <dbReference type="NCBI Taxonomy" id="392734"/>
    <lineage>
        <taxon>Bacteria</taxon>
        <taxon>Pseudomonadati</taxon>
        <taxon>Acidobacteriota</taxon>
        <taxon>Terriglobia</taxon>
        <taxon>Terriglobales</taxon>
        <taxon>Acidobacteriaceae</taxon>
        <taxon>Terriglobus</taxon>
    </lineage>
</organism>
<dbReference type="AlphaFoldDB" id="A0A1G7L0A7"/>
<evidence type="ECO:0000256" key="1">
    <source>
        <dbReference type="ARBA" id="ARBA00023015"/>
    </source>
</evidence>
<dbReference type="InterPro" id="IPR020449">
    <property type="entry name" value="Tscrpt_reg_AraC-type_HTH"/>
</dbReference>
<keyword evidence="6" id="KW-1185">Reference proteome</keyword>
<evidence type="ECO:0000259" key="4">
    <source>
        <dbReference type="PROSITE" id="PS01124"/>
    </source>
</evidence>
<protein>
    <submittedName>
        <fullName evidence="5">AraC family transcriptional regulator</fullName>
    </submittedName>
</protein>
<dbReference type="OrthoDB" id="121508at2"/>
<dbReference type="InterPro" id="IPR018062">
    <property type="entry name" value="HTH_AraC-typ_CS"/>
</dbReference>
<gene>
    <name evidence="5" type="ORF">SAMN05444167_2370</name>
</gene>
<dbReference type="PANTHER" id="PTHR46796:SF6">
    <property type="entry name" value="ARAC SUBFAMILY"/>
    <property type="match status" value="1"/>
</dbReference>
<dbReference type="Pfam" id="PF12833">
    <property type="entry name" value="HTH_18"/>
    <property type="match status" value="1"/>
</dbReference>
<dbReference type="RefSeq" id="WP_083345319.1">
    <property type="nucleotide sequence ID" value="NZ_LT629690.1"/>
</dbReference>
<dbReference type="SUPFAM" id="SSF46689">
    <property type="entry name" value="Homeodomain-like"/>
    <property type="match status" value="2"/>
</dbReference>
<dbReference type="Gene3D" id="1.10.10.60">
    <property type="entry name" value="Homeodomain-like"/>
    <property type="match status" value="2"/>
</dbReference>
<evidence type="ECO:0000256" key="2">
    <source>
        <dbReference type="ARBA" id="ARBA00023125"/>
    </source>
</evidence>
<evidence type="ECO:0000256" key="3">
    <source>
        <dbReference type="ARBA" id="ARBA00023163"/>
    </source>
</evidence>
<accession>A0A1G7L0A7</accession>
<proteinExistence type="predicted"/>